<gene>
    <name evidence="1" type="ORF">A6769_15420</name>
</gene>
<dbReference type="InterPro" id="IPR025458">
    <property type="entry name" value="DUF4278"/>
</dbReference>
<dbReference type="Proteomes" id="UP000252085">
    <property type="component" value="Unassembled WGS sequence"/>
</dbReference>
<evidence type="ECO:0000313" key="2">
    <source>
        <dbReference type="Proteomes" id="UP000252085"/>
    </source>
</evidence>
<dbReference type="AlphaFoldDB" id="A0A367RJZ0"/>
<name>A0A367RJZ0_NOSPU</name>
<dbReference type="Pfam" id="PF14105">
    <property type="entry name" value="DUF4278"/>
    <property type="match status" value="1"/>
</dbReference>
<accession>A0A367RJZ0</accession>
<evidence type="ECO:0000313" key="1">
    <source>
        <dbReference type="EMBL" id="RCJ36877.1"/>
    </source>
</evidence>
<evidence type="ECO:0008006" key="3">
    <source>
        <dbReference type="Google" id="ProtNLM"/>
    </source>
</evidence>
<reference evidence="1 2" key="1">
    <citation type="submission" date="2016-04" db="EMBL/GenBank/DDBJ databases">
        <authorList>
            <person name="Evans L.H."/>
            <person name="Alamgir A."/>
            <person name="Owens N."/>
            <person name="Weber N.D."/>
            <person name="Virtaneva K."/>
            <person name="Barbian K."/>
            <person name="Babar A."/>
            <person name="Rosenke K."/>
        </authorList>
    </citation>
    <scope>NUCLEOTIDE SEQUENCE [LARGE SCALE GENOMIC DNA]</scope>
    <source>
        <strain evidence="1">NIES-2108</strain>
    </source>
</reference>
<proteinExistence type="predicted"/>
<comment type="caution">
    <text evidence="1">The sequence shown here is derived from an EMBL/GenBank/DDBJ whole genome shotgun (WGS) entry which is preliminary data.</text>
</comment>
<sequence>MKLYYRGLSYEYNQNKVGSKKTEQPFQPVPQIGPAYNLMYRGVNYRVDPNSKSAEAPLVPVTYKLSFRGITYFVKKTQLGEVSVVSQPTAISKLETLAISEELLKLQQ</sequence>
<protein>
    <recommendedName>
        <fullName evidence="3">DUF4278 domain-containing protein</fullName>
    </recommendedName>
</protein>
<organism evidence="1 2">
    <name type="scientific">Nostoc punctiforme NIES-2108</name>
    <dbReference type="NCBI Taxonomy" id="1356359"/>
    <lineage>
        <taxon>Bacteria</taxon>
        <taxon>Bacillati</taxon>
        <taxon>Cyanobacteriota</taxon>
        <taxon>Cyanophyceae</taxon>
        <taxon>Nostocales</taxon>
        <taxon>Nostocaceae</taxon>
        <taxon>Nostoc</taxon>
    </lineage>
</organism>
<dbReference type="EMBL" id="LXQE01000147">
    <property type="protein sequence ID" value="RCJ36877.1"/>
    <property type="molecule type" value="Genomic_DNA"/>
</dbReference>